<dbReference type="OrthoDB" id="5184459at2"/>
<sequence>MTEDAWRPLGINDDDAVAKYDALHEDVPKWMYYAYWAWVNSTLTRRVLKPGTMQRTYVKLLNTELAEQMCQMLRISIPSMDANEYRYEKQMLTAIDCLKRHPRPLEIADYLLAFDEAAKADDLEAILARSKSAWTVGERLGKRGLIRRVPSGVQDALDSVMAKSQHAGVHLAKAWEKLYGLTPEPSSAYGLAVKAIEDATVPLVCPKNPRRSLGTVVSTMESQRDWSLPIDRTDNRADPATTLIAMMRMVWVGQHDRHGGNGDEEEERFSPGDVSFDEAVAAVSLAVTIVNLFDAGLVKRSGK</sequence>
<evidence type="ECO:0008006" key="3">
    <source>
        <dbReference type="Google" id="ProtNLM"/>
    </source>
</evidence>
<dbReference type="Proteomes" id="UP000251995">
    <property type="component" value="Chromosome"/>
</dbReference>
<gene>
    <name evidence="1" type="ORF">JS278_02137</name>
</gene>
<dbReference type="EMBL" id="CP025198">
    <property type="protein sequence ID" value="AXE39289.1"/>
    <property type="molecule type" value="Genomic_DNA"/>
</dbReference>
<evidence type="ECO:0000313" key="1">
    <source>
        <dbReference type="EMBL" id="AXE39289.1"/>
    </source>
</evidence>
<keyword evidence="2" id="KW-1185">Reference proteome</keyword>
<organism evidence="1 2">
    <name type="scientific">Acidipropionibacterium virtanenii</name>
    <dbReference type="NCBI Taxonomy" id="2057246"/>
    <lineage>
        <taxon>Bacteria</taxon>
        <taxon>Bacillati</taxon>
        <taxon>Actinomycetota</taxon>
        <taxon>Actinomycetes</taxon>
        <taxon>Propionibacteriales</taxon>
        <taxon>Propionibacteriaceae</taxon>
        <taxon>Acidipropionibacterium</taxon>
    </lineage>
</organism>
<proteinExistence type="predicted"/>
<dbReference type="RefSeq" id="WP_114045186.1">
    <property type="nucleotide sequence ID" value="NZ_CP025198.1"/>
</dbReference>
<reference evidence="1 2" key="1">
    <citation type="submission" date="2017-12" db="EMBL/GenBank/DDBJ databases">
        <title>The whole genome sequence of the Acidipropionibacterium virtanenii sp. nov. type strain JS278.</title>
        <authorList>
            <person name="Laine P."/>
            <person name="Deptula P."/>
            <person name="Varmanen P."/>
            <person name="Auvinen P."/>
        </authorList>
    </citation>
    <scope>NUCLEOTIDE SEQUENCE [LARGE SCALE GENOMIC DNA]</scope>
    <source>
        <strain evidence="1 2">JS278</strain>
    </source>
</reference>
<evidence type="ECO:0000313" key="2">
    <source>
        <dbReference type="Proteomes" id="UP000251995"/>
    </source>
</evidence>
<name>A0A344UVJ1_9ACTN</name>
<dbReference type="KEGG" id="acij:JS278_02137"/>
<protein>
    <recommendedName>
        <fullName evidence="3">Abortive infection protein-like C-terminal domain-containing protein</fullName>
    </recommendedName>
</protein>
<accession>A0A344UVJ1</accession>
<dbReference type="AlphaFoldDB" id="A0A344UVJ1"/>